<dbReference type="PANTHER" id="PTHR40094:SF1">
    <property type="entry name" value="UBIQUITIN DOMAIN-CONTAINING PROTEIN"/>
    <property type="match status" value="1"/>
</dbReference>
<dbReference type="PANTHER" id="PTHR40094">
    <property type="entry name" value="ALPHA-2-MACROGLOBULIN HOMOLOG"/>
    <property type="match status" value="1"/>
</dbReference>
<feature type="non-terminal residue" evidence="1">
    <location>
        <position position="1"/>
    </location>
</feature>
<dbReference type="Proteomes" id="UP000663828">
    <property type="component" value="Unassembled WGS sequence"/>
</dbReference>
<dbReference type="EMBL" id="CAJNOR010019820">
    <property type="protein sequence ID" value="CAF1689971.1"/>
    <property type="molecule type" value="Genomic_DNA"/>
</dbReference>
<sequence>KTKDEQKTFTSSSTIHIDVDITQFGSKTPTNAAEVCLVVVDEAILSLTDYKLSSPLDVFYPNRSTAISQQHGRNRCLLFNMQDIQQFKKEMQESAARGIGVEKLQQQCCCCCPPSAKRCCRSCCCMDVDFDGGGAATADQSIAVRSNFNPLACWVPSASADSLGHISFDFKLPDNLTRYRVW</sequence>
<gene>
    <name evidence="1" type="ORF">XAT740_LOCUS63534</name>
</gene>
<comment type="caution">
    <text evidence="1">The sequence shown here is derived from an EMBL/GenBank/DDBJ whole genome shotgun (WGS) entry which is preliminary data.</text>
</comment>
<name>A0A816HN88_ADIRI</name>
<dbReference type="AlphaFoldDB" id="A0A816HN88"/>
<feature type="non-terminal residue" evidence="1">
    <location>
        <position position="182"/>
    </location>
</feature>
<reference evidence="1" key="1">
    <citation type="submission" date="2021-02" db="EMBL/GenBank/DDBJ databases">
        <authorList>
            <person name="Nowell W R."/>
        </authorList>
    </citation>
    <scope>NUCLEOTIDE SEQUENCE</scope>
</reference>
<evidence type="ECO:0000313" key="1">
    <source>
        <dbReference type="EMBL" id="CAF1689971.1"/>
    </source>
</evidence>
<dbReference type="InterPro" id="IPR051802">
    <property type="entry name" value="YfhM-like"/>
</dbReference>
<keyword evidence="2" id="KW-1185">Reference proteome</keyword>
<proteinExistence type="predicted"/>
<evidence type="ECO:0000313" key="2">
    <source>
        <dbReference type="Proteomes" id="UP000663828"/>
    </source>
</evidence>
<accession>A0A816HN88</accession>
<protein>
    <submittedName>
        <fullName evidence="1">Uncharacterized protein</fullName>
    </submittedName>
</protein>
<organism evidence="1 2">
    <name type="scientific">Adineta ricciae</name>
    <name type="common">Rotifer</name>
    <dbReference type="NCBI Taxonomy" id="249248"/>
    <lineage>
        <taxon>Eukaryota</taxon>
        <taxon>Metazoa</taxon>
        <taxon>Spiralia</taxon>
        <taxon>Gnathifera</taxon>
        <taxon>Rotifera</taxon>
        <taxon>Eurotatoria</taxon>
        <taxon>Bdelloidea</taxon>
        <taxon>Adinetida</taxon>
        <taxon>Adinetidae</taxon>
        <taxon>Adineta</taxon>
    </lineage>
</organism>